<name>A0A1F5UTT1_FRAXR</name>
<dbReference type="STRING" id="1817864.A2Z21_07145"/>
<dbReference type="EMBL" id="MFGX01000088">
    <property type="protein sequence ID" value="OGF54141.1"/>
    <property type="molecule type" value="Genomic_DNA"/>
</dbReference>
<organism evidence="1 2">
    <name type="scientific">Fraserbacteria sp. (strain RBG_16_55_9)</name>
    <dbReference type="NCBI Taxonomy" id="1817864"/>
    <lineage>
        <taxon>Bacteria</taxon>
        <taxon>Candidatus Fraseribacteriota</taxon>
    </lineage>
</organism>
<evidence type="ECO:0000313" key="2">
    <source>
        <dbReference type="Proteomes" id="UP000179157"/>
    </source>
</evidence>
<sequence length="69" mass="7999">MELKEAVTFWENASSKEIFDDQPVVIDAESIPGWVIALRCPRDRAPYVEIWWEDDFITETQAHQSTASE</sequence>
<evidence type="ECO:0000313" key="1">
    <source>
        <dbReference type="EMBL" id="OGF54141.1"/>
    </source>
</evidence>
<proteinExistence type="predicted"/>
<dbReference type="Proteomes" id="UP000179157">
    <property type="component" value="Unassembled WGS sequence"/>
</dbReference>
<comment type="caution">
    <text evidence="1">The sequence shown here is derived from an EMBL/GenBank/DDBJ whole genome shotgun (WGS) entry which is preliminary data.</text>
</comment>
<gene>
    <name evidence="1" type="ORF">A2Z21_07145</name>
</gene>
<dbReference type="AlphaFoldDB" id="A0A1F5UTT1"/>
<protein>
    <submittedName>
        <fullName evidence="1">Uncharacterized protein</fullName>
    </submittedName>
</protein>
<reference evidence="1 2" key="1">
    <citation type="journal article" date="2016" name="Nat. Commun.">
        <title>Thousands of microbial genomes shed light on interconnected biogeochemical processes in an aquifer system.</title>
        <authorList>
            <person name="Anantharaman K."/>
            <person name="Brown C.T."/>
            <person name="Hug L.A."/>
            <person name="Sharon I."/>
            <person name="Castelle C.J."/>
            <person name="Probst A.J."/>
            <person name="Thomas B.C."/>
            <person name="Singh A."/>
            <person name="Wilkins M.J."/>
            <person name="Karaoz U."/>
            <person name="Brodie E.L."/>
            <person name="Williams K.H."/>
            <person name="Hubbard S.S."/>
            <person name="Banfield J.F."/>
        </authorList>
    </citation>
    <scope>NUCLEOTIDE SEQUENCE [LARGE SCALE GENOMIC DNA]</scope>
    <source>
        <strain evidence="2">RBG_16_55_9</strain>
    </source>
</reference>
<accession>A0A1F5UTT1</accession>